<dbReference type="GO" id="GO:0005506">
    <property type="term" value="F:iron ion binding"/>
    <property type="evidence" value="ECO:0007669"/>
    <property type="project" value="InterPro"/>
</dbReference>
<dbReference type="InterPro" id="IPR036318">
    <property type="entry name" value="FAD-bd_PCMH-like_sf"/>
</dbReference>
<organism evidence="7 8">
    <name type="scientific">Chromobacterium violaceum</name>
    <dbReference type="NCBI Taxonomy" id="536"/>
    <lineage>
        <taxon>Bacteria</taxon>
        <taxon>Pseudomonadati</taxon>
        <taxon>Pseudomonadota</taxon>
        <taxon>Betaproteobacteria</taxon>
        <taxon>Neisseriales</taxon>
        <taxon>Chromobacteriaceae</taxon>
        <taxon>Chromobacterium</taxon>
    </lineage>
</organism>
<dbReference type="Gene3D" id="3.30.43.10">
    <property type="entry name" value="Uridine Diphospho-n-acetylenolpyruvylglucosamine Reductase, domain 2"/>
    <property type="match status" value="1"/>
</dbReference>
<dbReference type="AlphaFoldDB" id="A0A3S4JUG0"/>
<dbReference type="GO" id="GO:0009055">
    <property type="term" value="F:electron transfer activity"/>
    <property type="evidence" value="ECO:0007669"/>
    <property type="project" value="InterPro"/>
</dbReference>
<dbReference type="GO" id="GO:0050660">
    <property type="term" value="F:flavin adenine dinucleotide binding"/>
    <property type="evidence" value="ECO:0007669"/>
    <property type="project" value="InterPro"/>
</dbReference>
<accession>A0A3S4JUG0</accession>
<dbReference type="Gene3D" id="1.10.760.10">
    <property type="entry name" value="Cytochrome c-like domain"/>
    <property type="match status" value="1"/>
</dbReference>
<evidence type="ECO:0000313" key="7">
    <source>
        <dbReference type="EMBL" id="VEB41033.1"/>
    </source>
</evidence>
<keyword evidence="5" id="KW-0408">Iron</keyword>
<evidence type="ECO:0000313" key="8">
    <source>
        <dbReference type="Proteomes" id="UP000275777"/>
    </source>
</evidence>
<proteinExistence type="predicted"/>
<dbReference type="SUPFAM" id="SSF56176">
    <property type="entry name" value="FAD-binding/transporter-associated domain-like"/>
    <property type="match status" value="1"/>
</dbReference>
<keyword evidence="3" id="KW-0479">Metal-binding</keyword>
<evidence type="ECO:0000256" key="5">
    <source>
        <dbReference type="ARBA" id="ARBA00023004"/>
    </source>
</evidence>
<dbReference type="PRINTS" id="PR00607">
    <property type="entry name" value="CYTCHROMECIE"/>
</dbReference>
<evidence type="ECO:0000259" key="6">
    <source>
        <dbReference type="Pfam" id="PF13442"/>
    </source>
</evidence>
<evidence type="ECO:0000256" key="2">
    <source>
        <dbReference type="ARBA" id="ARBA00022617"/>
    </source>
</evidence>
<evidence type="ECO:0000256" key="3">
    <source>
        <dbReference type="ARBA" id="ARBA00022723"/>
    </source>
</evidence>
<keyword evidence="1" id="KW-0813">Transport</keyword>
<gene>
    <name evidence="7" type="ORF">NCTC9695_01447</name>
</gene>
<reference evidence="7 8" key="1">
    <citation type="submission" date="2018-12" db="EMBL/GenBank/DDBJ databases">
        <authorList>
            <consortium name="Pathogen Informatics"/>
        </authorList>
    </citation>
    <scope>NUCLEOTIDE SEQUENCE [LARGE SCALE GENOMIC DNA]</scope>
    <source>
        <strain evidence="7 8">NCTC9695</strain>
    </source>
</reference>
<keyword evidence="2" id="KW-0349">Heme</keyword>
<dbReference type="InterPro" id="IPR002323">
    <property type="entry name" value="Cyt_CIE"/>
</dbReference>
<dbReference type="GO" id="GO:0020037">
    <property type="term" value="F:heme binding"/>
    <property type="evidence" value="ECO:0007669"/>
    <property type="project" value="InterPro"/>
</dbReference>
<dbReference type="InterPro" id="IPR009056">
    <property type="entry name" value="Cyt_c-like_dom"/>
</dbReference>
<dbReference type="PANTHER" id="PTHR40942">
    <property type="match status" value="1"/>
</dbReference>
<evidence type="ECO:0000256" key="1">
    <source>
        <dbReference type="ARBA" id="ARBA00022448"/>
    </source>
</evidence>
<keyword evidence="4" id="KW-0249">Electron transport</keyword>
<dbReference type="SUPFAM" id="SSF46626">
    <property type="entry name" value="Cytochrome c"/>
    <property type="match status" value="1"/>
</dbReference>
<dbReference type="PROSITE" id="PS51257">
    <property type="entry name" value="PROKAR_LIPOPROTEIN"/>
    <property type="match status" value="1"/>
</dbReference>
<dbReference type="InterPro" id="IPR036909">
    <property type="entry name" value="Cyt_c-like_dom_sf"/>
</dbReference>
<dbReference type="InterPro" id="IPR016167">
    <property type="entry name" value="FAD-bd_PCMH_sub1"/>
</dbReference>
<evidence type="ECO:0000256" key="4">
    <source>
        <dbReference type="ARBA" id="ARBA00022982"/>
    </source>
</evidence>
<dbReference type="Proteomes" id="UP000275777">
    <property type="component" value="Chromosome"/>
</dbReference>
<dbReference type="Pfam" id="PF13442">
    <property type="entry name" value="Cytochrome_CBB3"/>
    <property type="match status" value="1"/>
</dbReference>
<protein>
    <submittedName>
        <fullName evidence="7">Cytochrome c5</fullName>
    </submittedName>
</protein>
<dbReference type="PANTHER" id="PTHR40942:SF4">
    <property type="entry name" value="CYTOCHROME C5"/>
    <property type="match status" value="1"/>
</dbReference>
<dbReference type="EMBL" id="LR134182">
    <property type="protein sequence ID" value="VEB41033.1"/>
    <property type="molecule type" value="Genomic_DNA"/>
</dbReference>
<feature type="domain" description="Cytochrome c" evidence="6">
    <location>
        <begin position="50"/>
        <end position="123"/>
    </location>
</feature>
<name>A0A3S4JUG0_CHRVL</name>
<sequence>MEAGRKTMGGRHWRGMALAGIAILAACGREVAKPQAADLQRAETLRPADAQLARKYERSCLICHGNQASQAPLAGFAPAWEARLEKGMPLLLSHVRDGLNAMPPRGYCNDCSDEEFARLIAFMSDGGQGARDEAGFESPSLAAAGRRRAAGAWAGLSAGPRAAAPAGGYRWRNWSGLQRCAAQALATPGDEAELARLLREASRSGTPLRCVGAGHSFTRWCPRRDYRVAGPDVRPAVL</sequence>